<accession>A0A0T6AVK1</accession>
<evidence type="ECO:0000313" key="4">
    <source>
        <dbReference type="Proteomes" id="UP000051574"/>
    </source>
</evidence>
<dbReference type="InterPro" id="IPR005148">
    <property type="entry name" value="Arg-tRNA-synth_N"/>
</dbReference>
<organism evidence="3 4">
    <name type="scientific">Oryctes borbonicus</name>
    <dbReference type="NCBI Taxonomy" id="1629725"/>
    <lineage>
        <taxon>Eukaryota</taxon>
        <taxon>Metazoa</taxon>
        <taxon>Ecdysozoa</taxon>
        <taxon>Arthropoda</taxon>
        <taxon>Hexapoda</taxon>
        <taxon>Insecta</taxon>
        <taxon>Pterygota</taxon>
        <taxon>Neoptera</taxon>
        <taxon>Endopterygota</taxon>
        <taxon>Coleoptera</taxon>
        <taxon>Polyphaga</taxon>
        <taxon>Scarabaeiformia</taxon>
        <taxon>Scarabaeidae</taxon>
        <taxon>Dynastinae</taxon>
        <taxon>Oryctes</taxon>
    </lineage>
</organism>
<proteinExistence type="predicted"/>
<dbReference type="GO" id="GO:0005737">
    <property type="term" value="C:cytoplasm"/>
    <property type="evidence" value="ECO:0007669"/>
    <property type="project" value="InterPro"/>
</dbReference>
<dbReference type="Pfam" id="PF03485">
    <property type="entry name" value="Arg_tRNA_synt_N"/>
    <property type="match status" value="1"/>
</dbReference>
<comment type="caution">
    <text evidence="3">The sequence shown here is derived from an EMBL/GenBank/DDBJ whole genome shotgun (WGS) entry which is preliminary data.</text>
</comment>
<dbReference type="Gene3D" id="3.30.1360.70">
    <property type="entry name" value="Arginyl tRNA synthetase N-terminal domain"/>
    <property type="match status" value="1"/>
</dbReference>
<dbReference type="GO" id="GO:0005524">
    <property type="term" value="F:ATP binding"/>
    <property type="evidence" value="ECO:0007669"/>
    <property type="project" value="InterPro"/>
</dbReference>
<gene>
    <name evidence="3" type="ORF">AMK59_6519</name>
</gene>
<dbReference type="SMART" id="SM01016">
    <property type="entry name" value="Arg_tRNA_synt_N"/>
    <property type="match status" value="1"/>
</dbReference>
<dbReference type="EMBL" id="LJIG01022698">
    <property type="protein sequence ID" value="KRT79187.1"/>
    <property type="molecule type" value="Genomic_DNA"/>
</dbReference>
<dbReference type="SUPFAM" id="SSF55190">
    <property type="entry name" value="Arginyl-tRNA synthetase (ArgRS), N-terminal 'additional' domain"/>
    <property type="match status" value="1"/>
</dbReference>
<feature type="domain" description="Arginyl tRNA synthetase N-terminal" evidence="2">
    <location>
        <begin position="90"/>
        <end position="158"/>
    </location>
</feature>
<protein>
    <recommendedName>
        <fullName evidence="2">Arginyl tRNA synthetase N-terminal domain-containing protein</fullName>
    </recommendedName>
</protein>
<dbReference type="GO" id="GO:0004814">
    <property type="term" value="F:arginine-tRNA ligase activity"/>
    <property type="evidence" value="ECO:0007669"/>
    <property type="project" value="InterPro"/>
</dbReference>
<dbReference type="OrthoDB" id="68056at2759"/>
<keyword evidence="1" id="KW-0175">Coiled coil</keyword>
<reference evidence="3 4" key="1">
    <citation type="submission" date="2015-09" db="EMBL/GenBank/DDBJ databases">
        <title>Draft genome of the scarab beetle Oryctes borbonicus.</title>
        <authorList>
            <person name="Meyer J.M."/>
            <person name="Markov G.V."/>
            <person name="Baskaran P."/>
            <person name="Herrmann M."/>
            <person name="Sommer R.J."/>
            <person name="Roedelsperger C."/>
        </authorList>
    </citation>
    <scope>NUCLEOTIDE SEQUENCE [LARGE SCALE GENOMIC DNA]</scope>
    <source>
        <strain evidence="3">OB123</strain>
        <tissue evidence="3">Whole animal</tissue>
    </source>
</reference>
<evidence type="ECO:0000313" key="3">
    <source>
        <dbReference type="EMBL" id="KRT79187.1"/>
    </source>
</evidence>
<evidence type="ECO:0000256" key="1">
    <source>
        <dbReference type="SAM" id="Coils"/>
    </source>
</evidence>
<sequence>METYNISEYIKETDFAEREIKSLRDQLALLTKAVNEKSPAPFESAEVVTLNTENIKLKHRLSILNRAIAVEASKSPRKQKEAAGMESIQDNLYEIFQQAITNAILDITDPPVVITLANNIKFGDYQCNSAMPISNTYKQLGKKVSPIDIARKIVEKVPK</sequence>
<feature type="coiled-coil region" evidence="1">
    <location>
        <begin position="6"/>
        <end position="33"/>
    </location>
</feature>
<dbReference type="Proteomes" id="UP000051574">
    <property type="component" value="Unassembled WGS sequence"/>
</dbReference>
<feature type="non-terminal residue" evidence="3">
    <location>
        <position position="159"/>
    </location>
</feature>
<dbReference type="InterPro" id="IPR036695">
    <property type="entry name" value="Arg-tRNA-synth_N_sf"/>
</dbReference>
<name>A0A0T6AVK1_9SCAR</name>
<keyword evidence="4" id="KW-1185">Reference proteome</keyword>
<dbReference type="AlphaFoldDB" id="A0A0T6AVK1"/>
<evidence type="ECO:0000259" key="2">
    <source>
        <dbReference type="SMART" id="SM01016"/>
    </source>
</evidence>
<dbReference type="GO" id="GO:0006420">
    <property type="term" value="P:arginyl-tRNA aminoacylation"/>
    <property type="evidence" value="ECO:0007669"/>
    <property type="project" value="InterPro"/>
</dbReference>